<dbReference type="InterPro" id="IPR036873">
    <property type="entry name" value="Rhodanese-like_dom_sf"/>
</dbReference>
<dbReference type="Pfam" id="PF00899">
    <property type="entry name" value="ThiF"/>
    <property type="match status" value="1"/>
</dbReference>
<dbReference type="PANTHER" id="PTHR10953:SF102">
    <property type="entry name" value="ADENYLYLTRANSFERASE AND SULFURTRANSFERASE MOCS3"/>
    <property type="match status" value="1"/>
</dbReference>
<dbReference type="GO" id="GO:0005737">
    <property type="term" value="C:cytoplasm"/>
    <property type="evidence" value="ECO:0007669"/>
    <property type="project" value="TreeGrafter"/>
</dbReference>
<dbReference type="InterPro" id="IPR000594">
    <property type="entry name" value="ThiF_NAD_FAD-bd"/>
</dbReference>
<geneLocation type="chloroplast" evidence="3"/>
<dbReference type="CDD" id="cd00757">
    <property type="entry name" value="ThiF_MoeB_HesA_family"/>
    <property type="match status" value="1"/>
</dbReference>
<keyword evidence="3" id="KW-0934">Plastid</keyword>
<sequence>MFNPIIKSIELSDNEFIKYSKQLILNNINIEGQKRIKNSKILIIGLGGLGNPIAIYLAASGIGHIGILDKDYIELSNLNRQIIYREIDLNCSKVILTKNKINTINSSCKVITHKYEINQKNSQEVIRYYDLVIDTTDNFDTRYIINEACKILHKTYVYGAVDQFIGQIGIFNYKDGIKYNNLYPKYLNLITQNCNINGVMGIATGYIGILQAIEVIKIITGNKHQLNNRIILCDLMKTQLKLKKVYGYRNHIDDNNKIKSKNLRSKIRINDKKDFIILIDIRDKKEFNKKHIQKSINIPLQAFKFYKTLNFIKKQATQKYFYIYCETLHKSTIVSSILKNNQINNHNILKNR</sequence>
<name>A0A1Z1MDE8_9FLOR</name>
<dbReference type="GO" id="GO:0016779">
    <property type="term" value="F:nucleotidyltransferase activity"/>
    <property type="evidence" value="ECO:0007669"/>
    <property type="project" value="TreeGrafter"/>
</dbReference>
<dbReference type="PANTHER" id="PTHR10953">
    <property type="entry name" value="UBIQUITIN-ACTIVATING ENZYME E1"/>
    <property type="match status" value="1"/>
</dbReference>
<dbReference type="Gene3D" id="3.40.250.10">
    <property type="entry name" value="Rhodanese-like domain"/>
    <property type="match status" value="1"/>
</dbReference>
<accession>A0A1Z1MDE8</accession>
<proteinExistence type="inferred from homology"/>
<evidence type="ECO:0000313" key="3">
    <source>
        <dbReference type="EMBL" id="ARW63811.1"/>
    </source>
</evidence>
<dbReference type="InterPro" id="IPR001763">
    <property type="entry name" value="Rhodanese-like_dom"/>
</dbReference>
<reference evidence="3" key="1">
    <citation type="journal article" date="2017" name="J. Phycol.">
        <title>Analysis of chloroplast genomes and a supermatrix inform reclassification of the Rhodomelaceae (Rhodophyta).</title>
        <authorList>
            <person name="Diaz-Tapia P."/>
            <person name="Maggs C.A."/>
            <person name="West J.A."/>
            <person name="Verbruggen H."/>
        </authorList>
    </citation>
    <scope>NUCLEOTIDE SEQUENCE</scope>
    <source>
        <strain evidence="3">PD620</strain>
    </source>
</reference>
<gene>
    <name evidence="3" type="primary">moeB</name>
</gene>
<dbReference type="SUPFAM" id="SSF69572">
    <property type="entry name" value="Activating enzymes of the ubiquitin-like proteins"/>
    <property type="match status" value="1"/>
</dbReference>
<dbReference type="Gene3D" id="3.40.50.720">
    <property type="entry name" value="NAD(P)-binding Rossmann-like Domain"/>
    <property type="match status" value="1"/>
</dbReference>
<dbReference type="PROSITE" id="PS50206">
    <property type="entry name" value="RHODANESE_3"/>
    <property type="match status" value="1"/>
</dbReference>
<dbReference type="AlphaFoldDB" id="A0A1Z1MDE8"/>
<protein>
    <submittedName>
        <fullName evidence="3">Molybdopterin biosynthesis protein</fullName>
    </submittedName>
</protein>
<dbReference type="EMBL" id="MF101429">
    <property type="protein sequence ID" value="ARW63811.1"/>
    <property type="molecule type" value="Genomic_DNA"/>
</dbReference>
<dbReference type="CDD" id="cd00158">
    <property type="entry name" value="RHOD"/>
    <property type="match status" value="1"/>
</dbReference>
<dbReference type="InterPro" id="IPR045886">
    <property type="entry name" value="ThiF/MoeB/HesA"/>
</dbReference>
<dbReference type="FunFam" id="3.40.50.720:FF:000080">
    <property type="entry name" value="Thiazole biosynthesis adenylyltransferase ThiF"/>
    <property type="match status" value="1"/>
</dbReference>
<dbReference type="GO" id="GO:0008641">
    <property type="term" value="F:ubiquitin-like modifier activating enzyme activity"/>
    <property type="evidence" value="ECO:0007669"/>
    <property type="project" value="InterPro"/>
</dbReference>
<dbReference type="SUPFAM" id="SSF52821">
    <property type="entry name" value="Rhodanese/Cell cycle control phosphatase"/>
    <property type="match status" value="1"/>
</dbReference>
<organism evidence="3">
    <name type="scientific">Chondria sp.</name>
    <name type="common">in: red algae</name>
    <dbReference type="NCBI Taxonomy" id="1982705"/>
    <lineage>
        <taxon>Eukaryota</taxon>
        <taxon>Rhodophyta</taxon>
        <taxon>Florideophyceae</taxon>
        <taxon>Rhodymeniophycidae</taxon>
        <taxon>Ceramiales</taxon>
        <taxon>Rhodomelaceae</taxon>
        <taxon>Chondrieae</taxon>
        <taxon>Chondria</taxon>
    </lineage>
</organism>
<feature type="domain" description="Rhodanese" evidence="2">
    <location>
        <begin position="272"/>
        <end position="352"/>
    </location>
</feature>
<comment type="similarity">
    <text evidence="1">Belongs to the HesA/MoeB/ThiF family.</text>
</comment>
<dbReference type="InterPro" id="IPR035985">
    <property type="entry name" value="Ubiquitin-activating_enz"/>
</dbReference>
<dbReference type="GO" id="GO:0004792">
    <property type="term" value="F:thiosulfate-cyanide sulfurtransferase activity"/>
    <property type="evidence" value="ECO:0007669"/>
    <property type="project" value="TreeGrafter"/>
</dbReference>
<dbReference type="Pfam" id="PF00581">
    <property type="entry name" value="Rhodanese"/>
    <property type="match status" value="1"/>
</dbReference>
<evidence type="ECO:0000259" key="2">
    <source>
        <dbReference type="PROSITE" id="PS50206"/>
    </source>
</evidence>
<evidence type="ECO:0000256" key="1">
    <source>
        <dbReference type="ARBA" id="ARBA00009919"/>
    </source>
</evidence>
<keyword evidence="3" id="KW-0150">Chloroplast</keyword>